<dbReference type="Proteomes" id="UP000660262">
    <property type="component" value="Unassembled WGS sequence"/>
</dbReference>
<dbReference type="PANTHER" id="PTHR14154">
    <property type="entry name" value="UPF0041 BRAIN PROTEIN 44-RELATED"/>
    <property type="match status" value="1"/>
</dbReference>
<keyword evidence="5" id="KW-0812">Transmembrane</keyword>
<reference evidence="10" key="1">
    <citation type="submission" date="2020-10" db="EMBL/GenBank/DDBJ databases">
        <title>Unveiling of a novel bifunctional photoreceptor, Dualchrome1, isolated from a cosmopolitan green alga.</title>
        <authorList>
            <person name="Suzuki S."/>
            <person name="Kawachi M."/>
        </authorList>
    </citation>
    <scope>NUCLEOTIDE SEQUENCE</scope>
    <source>
        <strain evidence="10">NIES 2893</strain>
    </source>
</reference>
<keyword evidence="7" id="KW-0472">Membrane</keyword>
<evidence type="ECO:0000256" key="9">
    <source>
        <dbReference type="SAM" id="MobiDB-lite"/>
    </source>
</evidence>
<dbReference type="GO" id="GO:0016020">
    <property type="term" value="C:membrane"/>
    <property type="evidence" value="ECO:0007669"/>
    <property type="project" value="UniProtKB-SubCell"/>
</dbReference>
<keyword evidence="4" id="KW-0934">Plastid</keyword>
<dbReference type="SUPFAM" id="SSF103511">
    <property type="entry name" value="Chlorophyll a-b binding protein"/>
    <property type="match status" value="1"/>
</dbReference>
<gene>
    <name evidence="10" type="ORF">PPROV_000473300</name>
</gene>
<dbReference type="GO" id="GO:0009507">
    <property type="term" value="C:chloroplast"/>
    <property type="evidence" value="ECO:0007669"/>
    <property type="project" value="UniProtKB-SubCell"/>
</dbReference>
<proteinExistence type="inferred from homology"/>
<feature type="region of interest" description="Disordered" evidence="9">
    <location>
        <begin position="1"/>
        <end position="48"/>
    </location>
</feature>
<evidence type="ECO:0000256" key="3">
    <source>
        <dbReference type="ARBA" id="ARBA00022528"/>
    </source>
</evidence>
<dbReference type="EMBL" id="BNJQ01000011">
    <property type="protein sequence ID" value="GHP05986.1"/>
    <property type="molecule type" value="Genomic_DNA"/>
</dbReference>
<accession>A0A830HF79</accession>
<keyword evidence="11" id="KW-1185">Reference proteome</keyword>
<evidence type="ECO:0000256" key="4">
    <source>
        <dbReference type="ARBA" id="ARBA00022640"/>
    </source>
</evidence>
<comment type="subcellular location">
    <subcellularLocation>
        <location evidence="1">Membrane</location>
        <topology evidence="1">Multi-pass membrane protein</topology>
    </subcellularLocation>
    <subcellularLocation>
        <location evidence="2">Plastid</location>
        <location evidence="2">Chloroplast</location>
    </subcellularLocation>
</comment>
<evidence type="ECO:0000256" key="1">
    <source>
        <dbReference type="ARBA" id="ARBA00004141"/>
    </source>
</evidence>
<protein>
    <submittedName>
        <fullName evidence="10">Uncharacterized protein</fullName>
    </submittedName>
</protein>
<dbReference type="InterPro" id="IPR022796">
    <property type="entry name" value="Chloroa_b-bind"/>
</dbReference>
<feature type="compositionally biased region" description="Polar residues" evidence="9">
    <location>
        <begin position="1"/>
        <end position="15"/>
    </location>
</feature>
<dbReference type="AlphaFoldDB" id="A0A830HF79"/>
<evidence type="ECO:0000256" key="5">
    <source>
        <dbReference type="ARBA" id="ARBA00022692"/>
    </source>
</evidence>
<evidence type="ECO:0000256" key="7">
    <source>
        <dbReference type="ARBA" id="ARBA00023136"/>
    </source>
</evidence>
<name>A0A830HF79_9CHLO</name>
<sequence length="304" mass="32525">MSSSCLNRNHSSLPSLSPRRKVSPRCGTRKSSGPIINFRDRKKNRHDDGKHILVRHANANTMMGMSLQAQIASKRCVRLSASNQGNETTAQDIDDDDASLQQARDVETNAGRAAMLGFVACTVFDAMTNGDGPILQLSLEESWAVAHIDPLTFVKDVLEVGEVYIETLTLLWVWVLCVFVLGLGSGLVRATPVVDVDDDDSAANPQSPSLGDAYAAAVTQAQNNTDAELLNGRLAMIGMTFAAFGEEITGQGPLEQLSLETGVPVIGVEGFAFAFGLSMLYTSTTAVASTFRQTLSGDDGRVDL</sequence>
<keyword evidence="3" id="KW-0150">Chloroplast</keyword>
<evidence type="ECO:0000313" key="10">
    <source>
        <dbReference type="EMBL" id="GHP05986.1"/>
    </source>
</evidence>
<evidence type="ECO:0000313" key="11">
    <source>
        <dbReference type="Proteomes" id="UP000660262"/>
    </source>
</evidence>
<dbReference type="Gene3D" id="1.10.3460.10">
    <property type="entry name" value="Chlorophyll a/b binding protein domain"/>
    <property type="match status" value="1"/>
</dbReference>
<evidence type="ECO:0000256" key="8">
    <source>
        <dbReference type="ARBA" id="ARBA00037956"/>
    </source>
</evidence>
<evidence type="ECO:0000256" key="2">
    <source>
        <dbReference type="ARBA" id="ARBA00004229"/>
    </source>
</evidence>
<comment type="similarity">
    <text evidence="8">Belongs to the ELIP/psbS family.</text>
</comment>
<dbReference type="Pfam" id="PF00504">
    <property type="entry name" value="Chloroa_b-bind"/>
    <property type="match status" value="1"/>
</dbReference>
<keyword evidence="6" id="KW-1133">Transmembrane helix</keyword>
<evidence type="ECO:0000256" key="6">
    <source>
        <dbReference type="ARBA" id="ARBA00022989"/>
    </source>
</evidence>
<comment type="caution">
    <text evidence="10">The sequence shown here is derived from an EMBL/GenBank/DDBJ whole genome shotgun (WGS) entry which is preliminary data.</text>
</comment>
<dbReference type="OrthoDB" id="48883at2759"/>
<organism evidence="10 11">
    <name type="scientific">Pycnococcus provasolii</name>
    <dbReference type="NCBI Taxonomy" id="41880"/>
    <lineage>
        <taxon>Eukaryota</taxon>
        <taxon>Viridiplantae</taxon>
        <taxon>Chlorophyta</taxon>
        <taxon>Pseudoscourfieldiophyceae</taxon>
        <taxon>Pseudoscourfieldiales</taxon>
        <taxon>Pycnococcaceae</taxon>
        <taxon>Pycnococcus</taxon>
    </lineage>
</organism>